<feature type="transmembrane region" description="Helical" evidence="6">
    <location>
        <begin position="76"/>
        <end position="97"/>
    </location>
</feature>
<evidence type="ECO:0000259" key="7">
    <source>
        <dbReference type="Pfam" id="PF00892"/>
    </source>
</evidence>
<evidence type="ECO:0000256" key="2">
    <source>
        <dbReference type="ARBA" id="ARBA00007635"/>
    </source>
</evidence>
<evidence type="ECO:0000313" key="9">
    <source>
        <dbReference type="Proteomes" id="UP000027138"/>
    </source>
</evidence>
<evidence type="ECO:0000256" key="1">
    <source>
        <dbReference type="ARBA" id="ARBA00004141"/>
    </source>
</evidence>
<dbReference type="EMBL" id="KK915662">
    <property type="protein sequence ID" value="KDP21317.1"/>
    <property type="molecule type" value="Genomic_DNA"/>
</dbReference>
<dbReference type="InterPro" id="IPR037185">
    <property type="entry name" value="EmrE-like"/>
</dbReference>
<feature type="transmembrane region" description="Helical" evidence="6">
    <location>
        <begin position="103"/>
        <end position="127"/>
    </location>
</feature>
<feature type="transmembrane region" description="Helical" evidence="6">
    <location>
        <begin position="222"/>
        <end position="243"/>
    </location>
</feature>
<name>A0A067JBZ8_JATCU</name>
<dbReference type="Proteomes" id="UP000027138">
    <property type="component" value="Unassembled WGS sequence"/>
</dbReference>
<dbReference type="GO" id="GO:0016020">
    <property type="term" value="C:membrane"/>
    <property type="evidence" value="ECO:0007669"/>
    <property type="project" value="UniProtKB-SubCell"/>
</dbReference>
<dbReference type="InterPro" id="IPR000620">
    <property type="entry name" value="EamA_dom"/>
</dbReference>
<proteinExistence type="inferred from homology"/>
<feature type="transmembrane region" description="Helical" evidence="6">
    <location>
        <begin position="190"/>
        <end position="210"/>
    </location>
</feature>
<gene>
    <name evidence="8" type="ORF">JCGZ_21788</name>
</gene>
<evidence type="ECO:0000313" key="8">
    <source>
        <dbReference type="EMBL" id="KDP21317.1"/>
    </source>
</evidence>
<comment type="subcellular location">
    <subcellularLocation>
        <location evidence="1 6">Membrane</location>
        <topology evidence="1 6">Multi-pass membrane protein</topology>
    </subcellularLocation>
</comment>
<evidence type="ECO:0000256" key="6">
    <source>
        <dbReference type="RuleBase" id="RU363077"/>
    </source>
</evidence>
<protein>
    <recommendedName>
        <fullName evidence="6">WAT1-related protein</fullName>
    </recommendedName>
</protein>
<dbReference type="GO" id="GO:0022857">
    <property type="term" value="F:transmembrane transporter activity"/>
    <property type="evidence" value="ECO:0007669"/>
    <property type="project" value="InterPro"/>
</dbReference>
<feature type="transmembrane region" description="Helical" evidence="6">
    <location>
        <begin position="286"/>
        <end position="307"/>
    </location>
</feature>
<dbReference type="AlphaFoldDB" id="A0A067JBZ8"/>
<dbReference type="STRING" id="180498.A0A067JBZ8"/>
<feature type="transmembrane region" description="Helical" evidence="6">
    <location>
        <begin position="43"/>
        <end position="64"/>
    </location>
</feature>
<feature type="transmembrane region" description="Helical" evidence="6">
    <location>
        <begin position="258"/>
        <end position="279"/>
    </location>
</feature>
<feature type="transmembrane region" description="Helical" evidence="6">
    <location>
        <begin position="313"/>
        <end position="334"/>
    </location>
</feature>
<dbReference type="OrthoDB" id="1733956at2759"/>
<reference evidence="8 9" key="1">
    <citation type="journal article" date="2014" name="PLoS ONE">
        <title>Global Analysis of Gene Expression Profiles in Physic Nut (Jatropha curcas L.) Seedlings Exposed to Salt Stress.</title>
        <authorList>
            <person name="Zhang L."/>
            <person name="Zhang C."/>
            <person name="Wu P."/>
            <person name="Chen Y."/>
            <person name="Li M."/>
            <person name="Jiang H."/>
            <person name="Wu G."/>
        </authorList>
    </citation>
    <scope>NUCLEOTIDE SEQUENCE [LARGE SCALE GENOMIC DNA]</scope>
    <source>
        <strain evidence="9">cv. GZQX0401</strain>
        <tissue evidence="8">Young leaves</tissue>
    </source>
</reference>
<dbReference type="SUPFAM" id="SSF103481">
    <property type="entry name" value="Multidrug resistance efflux transporter EmrE"/>
    <property type="match status" value="1"/>
</dbReference>
<keyword evidence="9" id="KW-1185">Reference proteome</keyword>
<organism evidence="8 9">
    <name type="scientific">Jatropha curcas</name>
    <name type="common">Barbados nut</name>
    <dbReference type="NCBI Taxonomy" id="180498"/>
    <lineage>
        <taxon>Eukaryota</taxon>
        <taxon>Viridiplantae</taxon>
        <taxon>Streptophyta</taxon>
        <taxon>Embryophyta</taxon>
        <taxon>Tracheophyta</taxon>
        <taxon>Spermatophyta</taxon>
        <taxon>Magnoliopsida</taxon>
        <taxon>eudicotyledons</taxon>
        <taxon>Gunneridae</taxon>
        <taxon>Pentapetalae</taxon>
        <taxon>rosids</taxon>
        <taxon>fabids</taxon>
        <taxon>Malpighiales</taxon>
        <taxon>Euphorbiaceae</taxon>
        <taxon>Crotonoideae</taxon>
        <taxon>Jatropheae</taxon>
        <taxon>Jatropha</taxon>
    </lineage>
</organism>
<feature type="domain" description="EamA" evidence="7">
    <location>
        <begin position="18"/>
        <end position="156"/>
    </location>
</feature>
<evidence type="ECO:0000256" key="5">
    <source>
        <dbReference type="ARBA" id="ARBA00023136"/>
    </source>
</evidence>
<keyword evidence="5 6" id="KW-0472">Membrane</keyword>
<keyword evidence="4 6" id="KW-1133">Transmembrane helix</keyword>
<dbReference type="InterPro" id="IPR030184">
    <property type="entry name" value="WAT1-related"/>
</dbReference>
<evidence type="ECO:0000256" key="4">
    <source>
        <dbReference type="ARBA" id="ARBA00022989"/>
    </source>
</evidence>
<feature type="transmembrane region" description="Helical" evidence="6">
    <location>
        <begin position="139"/>
        <end position="159"/>
    </location>
</feature>
<sequence>MGVTVNYKDIEIMPFAVMVILEGCTIALTILAKTAMTGGLSPFVFVVYTNGLATLILLPYSFLYHRERTEKSLFTLPLLLRFFFLGLIGTCISQNLLFVGLSYSSPIVVCAMGLLIPAFSFILAIFLRRIKLNWRSSSFHYKVIGTLISIIGAAVVDFYKGPFVQEASSSSFKLMQKQKLFVFYSTPDHWVLGGLLLAASSLCISIWNIIQMGTVKHYPQVMKIAAFYSLAGTVQCAIFSFVMERDLKAWKLKLNMDLLLIVLTAIFNSIVRSNVHILFTRMKGPFYVPLFQPFRVFWATYFGVSFFANSLHYGSIIGTVICGIGYYTVTWGNIKEVDEKYKENVEKVNSSEAKVPLLQEDAQV</sequence>
<accession>A0A067JBZ8</accession>
<comment type="similarity">
    <text evidence="2 6">Belongs to the drug/metabolite transporter (DMT) superfamily. Plant drug/metabolite exporter (P-DME) (TC 2.A.7.4) family.</text>
</comment>
<evidence type="ECO:0000256" key="3">
    <source>
        <dbReference type="ARBA" id="ARBA00022692"/>
    </source>
</evidence>
<dbReference type="KEGG" id="jcu:105649855"/>
<dbReference type="Pfam" id="PF00892">
    <property type="entry name" value="EamA"/>
    <property type="match status" value="1"/>
</dbReference>
<dbReference type="PANTHER" id="PTHR31218">
    <property type="entry name" value="WAT1-RELATED PROTEIN"/>
    <property type="match status" value="1"/>
</dbReference>
<feature type="transmembrane region" description="Helical" evidence="6">
    <location>
        <begin position="12"/>
        <end position="31"/>
    </location>
</feature>
<keyword evidence="3 6" id="KW-0812">Transmembrane</keyword>